<proteinExistence type="predicted"/>
<accession>A0A0L0P3B5</accession>
<feature type="transmembrane region" description="Helical" evidence="1">
    <location>
        <begin position="14"/>
        <end position="32"/>
    </location>
</feature>
<keyword evidence="1" id="KW-1133">Transmembrane helix</keyword>
<dbReference type="EMBL" id="LGST01000018">
    <property type="protein sequence ID" value="KNE00511.1"/>
    <property type="molecule type" value="Genomic_DNA"/>
</dbReference>
<protein>
    <submittedName>
        <fullName evidence="2">Uncharacterized protein</fullName>
    </submittedName>
</protein>
<gene>
    <name evidence="2" type="ORF">QG37_02543</name>
</gene>
<reference evidence="3" key="1">
    <citation type="journal article" date="2015" name="BMC Genomics">
        <title>Draft genome of a commonly misdiagnosed multidrug resistant pathogen Candida auris.</title>
        <authorList>
            <person name="Chatterjee S."/>
            <person name="Alampalli S.V."/>
            <person name="Nageshan R.K."/>
            <person name="Chettiar S.T."/>
            <person name="Joshi S."/>
            <person name="Tatu U.S."/>
        </authorList>
    </citation>
    <scope>NUCLEOTIDE SEQUENCE [LARGE SCALE GENOMIC DNA]</scope>
    <source>
        <strain evidence="3">6684</strain>
    </source>
</reference>
<evidence type="ECO:0000313" key="2">
    <source>
        <dbReference type="EMBL" id="KNE00511.1"/>
    </source>
</evidence>
<dbReference type="Proteomes" id="UP000037122">
    <property type="component" value="Unassembled WGS sequence"/>
</dbReference>
<organism evidence="2 3">
    <name type="scientific">Candidozyma auris</name>
    <name type="common">Yeast</name>
    <name type="synonym">Candida auris</name>
    <dbReference type="NCBI Taxonomy" id="498019"/>
    <lineage>
        <taxon>Eukaryota</taxon>
        <taxon>Fungi</taxon>
        <taxon>Dikarya</taxon>
        <taxon>Ascomycota</taxon>
        <taxon>Saccharomycotina</taxon>
        <taxon>Pichiomycetes</taxon>
        <taxon>Metschnikowiaceae</taxon>
        <taxon>Candidozyma</taxon>
    </lineage>
</organism>
<name>A0A0L0P3B5_CANAR</name>
<comment type="caution">
    <text evidence="2">The sequence shown here is derived from an EMBL/GenBank/DDBJ whole genome shotgun (WGS) entry which is preliminary data.</text>
</comment>
<evidence type="ECO:0000256" key="1">
    <source>
        <dbReference type="SAM" id="Phobius"/>
    </source>
</evidence>
<keyword evidence="1" id="KW-0812">Transmembrane</keyword>
<evidence type="ECO:0000313" key="3">
    <source>
        <dbReference type="Proteomes" id="UP000037122"/>
    </source>
</evidence>
<keyword evidence="1" id="KW-0472">Membrane</keyword>
<dbReference type="VEuPathDB" id="FungiDB:QG37_02543"/>
<sequence length="37" mass="4274">MMVNSENLANLDKVAFLFFLYAFYRQGYLLGVKLGKV</sequence>
<dbReference type="AlphaFoldDB" id="A0A0L0P3B5"/>